<feature type="transmembrane region" description="Helical" evidence="7">
    <location>
        <begin position="209"/>
        <end position="234"/>
    </location>
</feature>
<dbReference type="PANTHER" id="PTHR10383:SF9">
    <property type="entry name" value="SERINE INCORPORATOR, ISOFORM F"/>
    <property type="match status" value="1"/>
</dbReference>
<evidence type="ECO:0000256" key="3">
    <source>
        <dbReference type="ARBA" id="ARBA00022692"/>
    </source>
</evidence>
<keyword evidence="9" id="KW-1185">Reference proteome</keyword>
<feature type="transmembrane region" description="Helical" evidence="7">
    <location>
        <begin position="48"/>
        <end position="65"/>
    </location>
</feature>
<evidence type="ECO:0000256" key="4">
    <source>
        <dbReference type="ARBA" id="ARBA00022989"/>
    </source>
</evidence>
<feature type="transmembrane region" description="Helical" evidence="7">
    <location>
        <begin position="138"/>
        <end position="161"/>
    </location>
</feature>
<dbReference type="InterPro" id="IPR005016">
    <property type="entry name" value="TDE1/TMS"/>
</dbReference>
<reference evidence="8" key="1">
    <citation type="submission" date="2023-08" db="EMBL/GenBank/DDBJ databases">
        <authorList>
            <person name="Audoor S."/>
            <person name="Bilcke G."/>
        </authorList>
    </citation>
    <scope>NUCLEOTIDE SEQUENCE</scope>
</reference>
<feature type="transmembrane region" description="Helical" evidence="7">
    <location>
        <begin position="267"/>
        <end position="286"/>
    </location>
</feature>
<evidence type="ECO:0000256" key="5">
    <source>
        <dbReference type="ARBA" id="ARBA00023136"/>
    </source>
</evidence>
<name>A0AAD2GC93_9STRA</name>
<feature type="transmembrane region" description="Helical" evidence="7">
    <location>
        <begin position="104"/>
        <end position="126"/>
    </location>
</feature>
<feature type="transmembrane region" description="Helical" evidence="7">
    <location>
        <begin position="302"/>
        <end position="321"/>
    </location>
</feature>
<feature type="transmembrane region" description="Helical" evidence="7">
    <location>
        <begin position="167"/>
        <end position="188"/>
    </location>
</feature>
<proteinExistence type="inferred from homology"/>
<keyword evidence="5 7" id="KW-0472">Membrane</keyword>
<gene>
    <name evidence="8" type="ORF">CYCCA115_LOCUS23608</name>
</gene>
<evidence type="ECO:0000256" key="2">
    <source>
        <dbReference type="ARBA" id="ARBA00006665"/>
    </source>
</evidence>
<dbReference type="EMBL" id="CAKOGP040002424">
    <property type="protein sequence ID" value="CAJ1969244.1"/>
    <property type="molecule type" value="Genomic_DNA"/>
</dbReference>
<sequence length="459" mass="49509">MGAIISCVATTATWCFCSALMSLFGACCGNDKPSSVAPGAFSGRKRSVFLLVFVVALSFAFQYGVSQVMVNLSPGVNYVTEAWWGGCEELETERLQQRCIGNNGVYRVGFSAAVFFLLATVAVCVNRTANRVAWPAKYVLFVFLAVGMCFVPNEPIFSPIYLNIARVGAVVFVIIQQVIFVDLAHNWNDGWILNSDKAEAEESGSGKKWLGAILFSAAFLFICSIVGWVLLFHFYGGCQLNTIFIAVTVVLCILITMAQLSGEEGSLLASGIITAYATSLCYTAVARNPEAQCNPFLGDEDILGVVIGVTITLISLAYTGWSYTADSTLGKSNNEDQQAAEEEAAAASKEGGRPKIGGIVTNEENGDGDDEVRDDIDAAADIPDTFSNNWKLNVVLGTVSCWFSMAITAWGSIEDEGDAANPQVGKVSMWIIIASQWLCLTLYLWTLVAPRLLPDRDFS</sequence>
<evidence type="ECO:0000256" key="1">
    <source>
        <dbReference type="ARBA" id="ARBA00004141"/>
    </source>
</evidence>
<comment type="similarity">
    <text evidence="2">Belongs to the TDE1 family.</text>
</comment>
<feature type="compositionally biased region" description="Acidic residues" evidence="6">
    <location>
        <begin position="364"/>
        <end position="373"/>
    </location>
</feature>
<feature type="transmembrane region" description="Helical" evidence="7">
    <location>
        <begin position="392"/>
        <end position="410"/>
    </location>
</feature>
<feature type="region of interest" description="Disordered" evidence="6">
    <location>
        <begin position="331"/>
        <end position="373"/>
    </location>
</feature>
<comment type="subcellular location">
    <subcellularLocation>
        <location evidence="1">Membrane</location>
        <topology evidence="1">Multi-pass membrane protein</topology>
    </subcellularLocation>
</comment>
<evidence type="ECO:0000256" key="6">
    <source>
        <dbReference type="SAM" id="MobiDB-lite"/>
    </source>
</evidence>
<comment type="caution">
    <text evidence="8">The sequence shown here is derived from an EMBL/GenBank/DDBJ whole genome shotgun (WGS) entry which is preliminary data.</text>
</comment>
<dbReference type="PANTHER" id="PTHR10383">
    <property type="entry name" value="SERINE INCORPORATOR"/>
    <property type="match status" value="1"/>
</dbReference>
<evidence type="ECO:0000256" key="7">
    <source>
        <dbReference type="SAM" id="Phobius"/>
    </source>
</evidence>
<keyword evidence="3 7" id="KW-0812">Transmembrane</keyword>
<evidence type="ECO:0008006" key="10">
    <source>
        <dbReference type="Google" id="ProtNLM"/>
    </source>
</evidence>
<keyword evidence="4 7" id="KW-1133">Transmembrane helix</keyword>
<feature type="transmembrane region" description="Helical" evidence="7">
    <location>
        <begin position="430"/>
        <end position="453"/>
    </location>
</feature>
<dbReference type="GO" id="GO:0016020">
    <property type="term" value="C:membrane"/>
    <property type="evidence" value="ECO:0007669"/>
    <property type="project" value="UniProtKB-SubCell"/>
</dbReference>
<dbReference type="AlphaFoldDB" id="A0AAD2GC93"/>
<dbReference type="Pfam" id="PF03348">
    <property type="entry name" value="Serinc"/>
    <property type="match status" value="1"/>
</dbReference>
<protein>
    <recommendedName>
        <fullName evidence="10">Serine incorporator</fullName>
    </recommendedName>
</protein>
<organism evidence="8 9">
    <name type="scientific">Cylindrotheca closterium</name>
    <dbReference type="NCBI Taxonomy" id="2856"/>
    <lineage>
        <taxon>Eukaryota</taxon>
        <taxon>Sar</taxon>
        <taxon>Stramenopiles</taxon>
        <taxon>Ochrophyta</taxon>
        <taxon>Bacillariophyta</taxon>
        <taxon>Bacillariophyceae</taxon>
        <taxon>Bacillariophycidae</taxon>
        <taxon>Bacillariales</taxon>
        <taxon>Bacillariaceae</taxon>
        <taxon>Cylindrotheca</taxon>
    </lineage>
</organism>
<accession>A0AAD2GC93</accession>
<evidence type="ECO:0000313" key="9">
    <source>
        <dbReference type="Proteomes" id="UP001295423"/>
    </source>
</evidence>
<feature type="transmembrane region" description="Helical" evidence="7">
    <location>
        <begin position="240"/>
        <end position="260"/>
    </location>
</feature>
<dbReference type="Proteomes" id="UP001295423">
    <property type="component" value="Unassembled WGS sequence"/>
</dbReference>
<evidence type="ECO:0000313" key="8">
    <source>
        <dbReference type="EMBL" id="CAJ1969244.1"/>
    </source>
</evidence>